<evidence type="ECO:0000313" key="1">
    <source>
        <dbReference type="EMBL" id="GBP69217.1"/>
    </source>
</evidence>
<evidence type="ECO:0000313" key="2">
    <source>
        <dbReference type="Proteomes" id="UP000299102"/>
    </source>
</evidence>
<name>A0A4C1Y3V8_EUMVA</name>
<dbReference type="Proteomes" id="UP000299102">
    <property type="component" value="Unassembled WGS sequence"/>
</dbReference>
<gene>
    <name evidence="1" type="ORF">EVAR_54177_1</name>
</gene>
<keyword evidence="2" id="KW-1185">Reference proteome</keyword>
<proteinExistence type="predicted"/>
<protein>
    <submittedName>
        <fullName evidence="1">Uncharacterized protein</fullName>
    </submittedName>
</protein>
<sequence>MLHGQLMRAMGAAILVLAALPSAFHFIPTPRPAAMQHAKSIFKITPIPDVFRQPTTSLFDLKEKSEKRLTLQAIYETSRYARCPMQIVPIVQCILIETTHRNFVQPRLHDSLLVASVRNIMNKN</sequence>
<organism evidence="1 2">
    <name type="scientific">Eumeta variegata</name>
    <name type="common">Bagworm moth</name>
    <name type="synonym">Eumeta japonica</name>
    <dbReference type="NCBI Taxonomy" id="151549"/>
    <lineage>
        <taxon>Eukaryota</taxon>
        <taxon>Metazoa</taxon>
        <taxon>Ecdysozoa</taxon>
        <taxon>Arthropoda</taxon>
        <taxon>Hexapoda</taxon>
        <taxon>Insecta</taxon>
        <taxon>Pterygota</taxon>
        <taxon>Neoptera</taxon>
        <taxon>Endopterygota</taxon>
        <taxon>Lepidoptera</taxon>
        <taxon>Glossata</taxon>
        <taxon>Ditrysia</taxon>
        <taxon>Tineoidea</taxon>
        <taxon>Psychidae</taxon>
        <taxon>Oiketicinae</taxon>
        <taxon>Eumeta</taxon>
    </lineage>
</organism>
<comment type="caution">
    <text evidence="1">The sequence shown here is derived from an EMBL/GenBank/DDBJ whole genome shotgun (WGS) entry which is preliminary data.</text>
</comment>
<reference evidence="1 2" key="1">
    <citation type="journal article" date="2019" name="Commun. Biol.">
        <title>The bagworm genome reveals a unique fibroin gene that provides high tensile strength.</title>
        <authorList>
            <person name="Kono N."/>
            <person name="Nakamura H."/>
            <person name="Ohtoshi R."/>
            <person name="Tomita M."/>
            <person name="Numata K."/>
            <person name="Arakawa K."/>
        </authorList>
    </citation>
    <scope>NUCLEOTIDE SEQUENCE [LARGE SCALE GENOMIC DNA]</scope>
</reference>
<accession>A0A4C1Y3V8</accession>
<dbReference type="EMBL" id="BGZK01001033">
    <property type="protein sequence ID" value="GBP69217.1"/>
    <property type="molecule type" value="Genomic_DNA"/>
</dbReference>
<dbReference type="AlphaFoldDB" id="A0A4C1Y3V8"/>